<evidence type="ECO:0000256" key="2">
    <source>
        <dbReference type="ARBA" id="ARBA00033107"/>
    </source>
</evidence>
<keyword evidence="4" id="KW-1185">Reference proteome</keyword>
<comment type="caution">
    <text evidence="3">The sequence shown here is derived from an EMBL/GenBank/DDBJ whole genome shotgun (WGS) entry which is preliminary data.</text>
</comment>
<accession>A0ABD0Z4V9</accession>
<name>A0ABD0Z4V9_9HEMI</name>
<sequence>MDGLRFGKVVTGHIPRFISTASRLTVRPVLIGLDNIPKLEGRLEAMSRTVENFVKSLTNKLPPGVKEAMKELADEAEKSTIEMKRAVQTSARTVSKNIKKSFSNLINKLN</sequence>
<gene>
    <name evidence="3" type="ORF">AAG570_012360</name>
</gene>
<protein>
    <recommendedName>
        <fullName evidence="1">Ribosome-recycling factor, mitochondrial</fullName>
    </recommendedName>
    <alternativeName>
        <fullName evidence="2">Ribosome-releasing factor, mitochondrial</fullName>
    </alternativeName>
</protein>
<organism evidence="3 4">
    <name type="scientific">Ranatra chinensis</name>
    <dbReference type="NCBI Taxonomy" id="642074"/>
    <lineage>
        <taxon>Eukaryota</taxon>
        <taxon>Metazoa</taxon>
        <taxon>Ecdysozoa</taxon>
        <taxon>Arthropoda</taxon>
        <taxon>Hexapoda</taxon>
        <taxon>Insecta</taxon>
        <taxon>Pterygota</taxon>
        <taxon>Neoptera</taxon>
        <taxon>Paraneoptera</taxon>
        <taxon>Hemiptera</taxon>
        <taxon>Heteroptera</taxon>
        <taxon>Panheteroptera</taxon>
        <taxon>Nepomorpha</taxon>
        <taxon>Nepidae</taxon>
        <taxon>Ranatrinae</taxon>
        <taxon>Ranatra</taxon>
    </lineage>
</organism>
<proteinExistence type="predicted"/>
<reference evidence="3 4" key="1">
    <citation type="submission" date="2024-07" db="EMBL/GenBank/DDBJ databases">
        <title>Chromosome-level genome assembly of the water stick insect Ranatra chinensis (Heteroptera: Nepidae).</title>
        <authorList>
            <person name="Liu X."/>
        </authorList>
    </citation>
    <scope>NUCLEOTIDE SEQUENCE [LARGE SCALE GENOMIC DNA]</scope>
    <source>
        <strain evidence="3">Cailab_2021Rc</strain>
        <tissue evidence="3">Muscle</tissue>
    </source>
</reference>
<evidence type="ECO:0000313" key="4">
    <source>
        <dbReference type="Proteomes" id="UP001558652"/>
    </source>
</evidence>
<dbReference type="AlphaFoldDB" id="A0ABD0Z4V9"/>
<dbReference type="EMBL" id="JBFDAA010000007">
    <property type="protein sequence ID" value="KAL1131123.1"/>
    <property type="molecule type" value="Genomic_DNA"/>
</dbReference>
<dbReference type="Gene3D" id="1.10.132.20">
    <property type="entry name" value="Ribosome-recycling factor"/>
    <property type="match status" value="1"/>
</dbReference>
<dbReference type="Proteomes" id="UP001558652">
    <property type="component" value="Unassembled WGS sequence"/>
</dbReference>
<evidence type="ECO:0000256" key="1">
    <source>
        <dbReference type="ARBA" id="ARBA00020581"/>
    </source>
</evidence>
<dbReference type="InterPro" id="IPR036191">
    <property type="entry name" value="RRF_sf"/>
</dbReference>
<evidence type="ECO:0000313" key="3">
    <source>
        <dbReference type="EMBL" id="KAL1131123.1"/>
    </source>
</evidence>